<proteinExistence type="predicted"/>
<evidence type="ECO:0000256" key="1">
    <source>
        <dbReference type="ARBA" id="ARBA00022679"/>
    </source>
</evidence>
<evidence type="ECO:0000313" key="3">
    <source>
        <dbReference type="Proteomes" id="UP000192578"/>
    </source>
</evidence>
<dbReference type="Gene3D" id="3.40.50.2000">
    <property type="entry name" value="Glycogen Phosphorylase B"/>
    <property type="match status" value="2"/>
</dbReference>
<evidence type="ECO:0000313" key="2">
    <source>
        <dbReference type="EMBL" id="OWA51671.1"/>
    </source>
</evidence>
<dbReference type="GO" id="GO:0035251">
    <property type="term" value="F:UDP-glucosyltransferase activity"/>
    <property type="evidence" value="ECO:0007669"/>
    <property type="project" value="InterPro"/>
</dbReference>
<protein>
    <submittedName>
        <fullName evidence="2">UDP-glycosyltransferase 72B2</fullName>
    </submittedName>
</protein>
<dbReference type="InterPro" id="IPR002213">
    <property type="entry name" value="UDP_glucos_trans"/>
</dbReference>
<keyword evidence="1" id="KW-0808">Transferase</keyword>
<accession>A0A9X6NJM6</accession>
<dbReference type="InterPro" id="IPR050481">
    <property type="entry name" value="UDP-glycosyltransf_plant"/>
</dbReference>
<name>A0A9X6NJM6_HYPEX</name>
<gene>
    <name evidence="2" type="ORF">BV898_16145</name>
</gene>
<dbReference type="CDD" id="cd03784">
    <property type="entry name" value="GT1_Gtf-like"/>
    <property type="match status" value="1"/>
</dbReference>
<dbReference type="FunFam" id="3.40.50.2000:FF:000056">
    <property type="entry name" value="Glycosyltransferase"/>
    <property type="match status" value="1"/>
</dbReference>
<sequence>MSSKKHILVVTIPGYGHIIPMLELAKKISAFHDVTFALSASKVPDLTTREVLSPNDRVEIYPIPDGLTIDPNEDTINDKEAGRRWLMAIHSSFAQLINGLPTPTAVGTISGLKPVNVIIVDIFFGVPVVTTIPYYIFNAANSMVLQCILALHDDTPVVAEGDEATARFMRIREPGGPELAVQAFEKVMFLPIVKTMLRATGMIINSLRDIETSLPAVEADPNMKGLTVHCVGPLFPEETSTKDAKNFAVEEKVAKWLDGKDPESVVYVSFGSFATPTDEQVTVLGQALLELGKPFLWSLREKCHKFLPDGLKNELEGRDGLVLPWAPQKLILAHPSVAIFVSHCGWNSTLEGLGSGKPFVAWPMFADQLLNGQWIVKLGAGVLIPETGTKGVRIVPVEEIHTAINEVGGWKAAGESGAVSKYRQASRVWSDKLRDGWTHNGSSFHEFMDLIEFPNKSS</sequence>
<dbReference type="PANTHER" id="PTHR48049">
    <property type="entry name" value="GLYCOSYLTRANSFERASE"/>
    <property type="match status" value="1"/>
</dbReference>
<dbReference type="AlphaFoldDB" id="A0A9X6NJM6"/>
<dbReference type="OrthoDB" id="5835829at2759"/>
<dbReference type="PANTHER" id="PTHR48049:SF132">
    <property type="entry name" value="GLYCOSYLTRANSFERASE"/>
    <property type="match status" value="1"/>
</dbReference>
<reference evidence="3" key="1">
    <citation type="submission" date="2017-01" db="EMBL/GenBank/DDBJ databases">
        <title>Comparative genomics of anhydrobiosis in the tardigrade Hypsibius dujardini.</title>
        <authorList>
            <person name="Yoshida Y."/>
            <person name="Koutsovoulos G."/>
            <person name="Laetsch D."/>
            <person name="Stevens L."/>
            <person name="Kumar S."/>
            <person name="Horikawa D."/>
            <person name="Ishino K."/>
            <person name="Komine S."/>
            <person name="Tomita M."/>
            <person name="Blaxter M."/>
            <person name="Arakawa K."/>
        </authorList>
    </citation>
    <scope>NUCLEOTIDE SEQUENCE [LARGE SCALE GENOMIC DNA]</scope>
    <source>
        <strain evidence="3">Z151</strain>
    </source>
</reference>
<dbReference type="EMBL" id="MTYJ01000235">
    <property type="protein sequence ID" value="OWA51671.1"/>
    <property type="molecule type" value="Genomic_DNA"/>
</dbReference>
<organism evidence="2 3">
    <name type="scientific">Hypsibius exemplaris</name>
    <name type="common">Freshwater tardigrade</name>
    <dbReference type="NCBI Taxonomy" id="2072580"/>
    <lineage>
        <taxon>Eukaryota</taxon>
        <taxon>Metazoa</taxon>
        <taxon>Ecdysozoa</taxon>
        <taxon>Tardigrada</taxon>
        <taxon>Eutardigrada</taxon>
        <taxon>Parachela</taxon>
        <taxon>Hypsibioidea</taxon>
        <taxon>Hypsibiidae</taxon>
        <taxon>Hypsibius</taxon>
    </lineage>
</organism>
<dbReference type="Pfam" id="PF00201">
    <property type="entry name" value="UDPGT"/>
    <property type="match status" value="1"/>
</dbReference>
<dbReference type="Proteomes" id="UP000192578">
    <property type="component" value="Unassembled WGS sequence"/>
</dbReference>
<keyword evidence="3" id="KW-1185">Reference proteome</keyword>
<comment type="caution">
    <text evidence="2">The sequence shown here is derived from an EMBL/GenBank/DDBJ whole genome shotgun (WGS) entry which is preliminary data.</text>
</comment>
<dbReference type="SUPFAM" id="SSF53756">
    <property type="entry name" value="UDP-Glycosyltransferase/glycogen phosphorylase"/>
    <property type="match status" value="1"/>
</dbReference>